<keyword evidence="4" id="KW-1185">Reference proteome</keyword>
<reference evidence="1 4" key="2">
    <citation type="submission" date="2021-01" db="EMBL/GenBank/DDBJ databases">
        <title>Whole genome shotgun sequence of Actinoplanes lobatus NBRC 12513.</title>
        <authorList>
            <person name="Komaki H."/>
            <person name="Tamura T."/>
        </authorList>
    </citation>
    <scope>NUCLEOTIDE SEQUENCE [LARGE SCALE GENOMIC DNA]</scope>
    <source>
        <strain evidence="1 4">NBRC 12513</strain>
    </source>
</reference>
<name>A0A7W7MHT6_9ACTN</name>
<organism evidence="2 3">
    <name type="scientific">Actinoplanes lobatus</name>
    <dbReference type="NCBI Taxonomy" id="113568"/>
    <lineage>
        <taxon>Bacteria</taxon>
        <taxon>Bacillati</taxon>
        <taxon>Actinomycetota</taxon>
        <taxon>Actinomycetes</taxon>
        <taxon>Micromonosporales</taxon>
        <taxon>Micromonosporaceae</taxon>
        <taxon>Actinoplanes</taxon>
    </lineage>
</organism>
<dbReference type="AlphaFoldDB" id="A0A7W7MHT6"/>
<dbReference type="EMBL" id="BOMP01000089">
    <property type="protein sequence ID" value="GIE42257.1"/>
    <property type="molecule type" value="Genomic_DNA"/>
</dbReference>
<dbReference type="EMBL" id="JACHNC010000001">
    <property type="protein sequence ID" value="MBB4750814.1"/>
    <property type="molecule type" value="Genomic_DNA"/>
</dbReference>
<accession>A0A7W7MHT6</accession>
<gene>
    <name evidence="1" type="ORF">Alo02nite_51550</name>
    <name evidence="2" type="ORF">BJ964_004975</name>
</gene>
<reference evidence="2 3" key="1">
    <citation type="submission" date="2020-08" db="EMBL/GenBank/DDBJ databases">
        <title>Sequencing the genomes of 1000 actinobacteria strains.</title>
        <authorList>
            <person name="Klenk H.-P."/>
        </authorList>
    </citation>
    <scope>NUCLEOTIDE SEQUENCE [LARGE SCALE GENOMIC DNA]</scope>
    <source>
        <strain evidence="2 3">DSM 43150</strain>
    </source>
</reference>
<protein>
    <recommendedName>
        <fullName evidence="5">Metallophosphoesterase</fullName>
    </recommendedName>
</protein>
<evidence type="ECO:0000313" key="2">
    <source>
        <dbReference type="EMBL" id="MBB4750814.1"/>
    </source>
</evidence>
<proteinExistence type="predicted"/>
<comment type="caution">
    <text evidence="2">The sequence shown here is derived from an EMBL/GenBank/DDBJ whole genome shotgun (WGS) entry which is preliminary data.</text>
</comment>
<evidence type="ECO:0000313" key="4">
    <source>
        <dbReference type="Proteomes" id="UP000631312"/>
    </source>
</evidence>
<sequence length="55" mass="5732">MMRLPGTPPERVGVLLAGPALTVCGHVHWHEPVATLGDGHVLNVDGRAVVLTAGR</sequence>
<evidence type="ECO:0000313" key="1">
    <source>
        <dbReference type="EMBL" id="GIE42257.1"/>
    </source>
</evidence>
<dbReference type="Proteomes" id="UP000631312">
    <property type="component" value="Unassembled WGS sequence"/>
</dbReference>
<dbReference type="RefSeq" id="WP_188122942.1">
    <property type="nucleotide sequence ID" value="NZ_BOMP01000089.1"/>
</dbReference>
<evidence type="ECO:0008006" key="5">
    <source>
        <dbReference type="Google" id="ProtNLM"/>
    </source>
</evidence>
<evidence type="ECO:0000313" key="3">
    <source>
        <dbReference type="Proteomes" id="UP000590511"/>
    </source>
</evidence>
<dbReference type="Proteomes" id="UP000590511">
    <property type="component" value="Unassembled WGS sequence"/>
</dbReference>